<dbReference type="Proteomes" id="UP000184170">
    <property type="component" value="Unassembled WGS sequence"/>
</dbReference>
<dbReference type="OrthoDB" id="547265at2"/>
<evidence type="ECO:0000313" key="1">
    <source>
        <dbReference type="EMBL" id="SHF00444.1"/>
    </source>
</evidence>
<dbReference type="AlphaFoldDB" id="A0A1M4Y3Q8"/>
<dbReference type="STRING" id="494016.SAMN04487965_1144"/>
<name>A0A1M4Y3Q8_9GAMM</name>
<accession>A0A1M4Y3Q8</accession>
<sequence>MRTLYLHIGFHKTASSSLQLALKRHADRLLEQGYEFVSLGKKGNSSAAVDVRKQDGRLFFSLNQRLEQLLADSRGQRVIVSGEHFSFLHTAEEIEKVRDVCRKIFDDIVVIVYLRRQDRQAMSFKQQAARASERDWSSSSKLMGHSEGAFPELTDDVKTYYDYFAKLQLWAQGFGRDSLRVRDFDVARKCQGDIVTDFAALLGGEVDIPPCRVNEGVCRRQFLLTHKLIELGVGRSEIDKLKPLMSTDTTPLTPSRASALAFFQQFETSNRNLNDHYLTCESGLAFSADFSAYPDEGNDRISFSDVDHWTVDLLNAGLDNPLGLRDALLADRVHALLVADCRNEALREELSALQRCLAQTTEIAAHREPWYRRVRKRKSSGR</sequence>
<dbReference type="InterPro" id="IPR027417">
    <property type="entry name" value="P-loop_NTPase"/>
</dbReference>
<dbReference type="EMBL" id="FQVA01000001">
    <property type="protein sequence ID" value="SHF00444.1"/>
    <property type="molecule type" value="Genomic_DNA"/>
</dbReference>
<proteinExistence type="predicted"/>
<keyword evidence="2" id="KW-1185">Reference proteome</keyword>
<dbReference type="Gene3D" id="3.40.50.300">
    <property type="entry name" value="P-loop containing nucleotide triphosphate hydrolases"/>
    <property type="match status" value="1"/>
</dbReference>
<reference evidence="2" key="1">
    <citation type="submission" date="2016-11" db="EMBL/GenBank/DDBJ databases">
        <authorList>
            <person name="Varghese N."/>
            <person name="Submissions S."/>
        </authorList>
    </citation>
    <scope>NUCLEOTIDE SEQUENCE [LARGE SCALE GENOMIC DNA]</scope>
    <source>
        <strain evidence="2">CGMCC 1.7063</strain>
    </source>
</reference>
<gene>
    <name evidence="1" type="ORF">SAMN04487965_1144</name>
</gene>
<protein>
    <submittedName>
        <fullName evidence="1">Uncharacterized protein</fullName>
    </submittedName>
</protein>
<dbReference type="SUPFAM" id="SSF52540">
    <property type="entry name" value="P-loop containing nucleoside triphosphate hydrolases"/>
    <property type="match status" value="1"/>
</dbReference>
<evidence type="ECO:0000313" key="2">
    <source>
        <dbReference type="Proteomes" id="UP000184170"/>
    </source>
</evidence>
<organism evidence="1 2">
    <name type="scientific">Microbulbifer donghaiensis</name>
    <dbReference type="NCBI Taxonomy" id="494016"/>
    <lineage>
        <taxon>Bacteria</taxon>
        <taxon>Pseudomonadati</taxon>
        <taxon>Pseudomonadota</taxon>
        <taxon>Gammaproteobacteria</taxon>
        <taxon>Cellvibrionales</taxon>
        <taxon>Microbulbiferaceae</taxon>
        <taxon>Microbulbifer</taxon>
    </lineage>
</organism>
<dbReference type="RefSeq" id="WP_073272582.1">
    <property type="nucleotide sequence ID" value="NZ_FQVA01000001.1"/>
</dbReference>